<name>A0A1W6JZF4_9CREN</name>
<evidence type="ECO:0000313" key="4">
    <source>
        <dbReference type="EMBL" id="ARM75615.1"/>
    </source>
</evidence>
<dbReference type="RefSeq" id="WP_148691387.1">
    <property type="nucleotide sequence ID" value="NZ_CP020477.1"/>
</dbReference>
<evidence type="ECO:0000313" key="5">
    <source>
        <dbReference type="Proteomes" id="UP000193404"/>
    </source>
</evidence>
<organism evidence="4 5">
    <name type="scientific">Acidianus manzaensis</name>
    <dbReference type="NCBI Taxonomy" id="282676"/>
    <lineage>
        <taxon>Archaea</taxon>
        <taxon>Thermoproteota</taxon>
        <taxon>Thermoprotei</taxon>
        <taxon>Sulfolobales</taxon>
        <taxon>Sulfolobaceae</taxon>
        <taxon>Acidianus</taxon>
    </lineage>
</organism>
<dbReference type="Pfam" id="PF13248">
    <property type="entry name" value="Zn_ribbon_3"/>
    <property type="match status" value="1"/>
</dbReference>
<accession>A0A1W6JZF4</accession>
<evidence type="ECO:0000259" key="3">
    <source>
        <dbReference type="Pfam" id="PF13248"/>
    </source>
</evidence>
<evidence type="ECO:0000256" key="1">
    <source>
        <dbReference type="SAM" id="MobiDB-lite"/>
    </source>
</evidence>
<feature type="compositionally biased region" description="Polar residues" evidence="1">
    <location>
        <begin position="33"/>
        <end position="62"/>
    </location>
</feature>
<keyword evidence="5" id="KW-1185">Reference proteome</keyword>
<dbReference type="AlphaFoldDB" id="A0A1W6JZF4"/>
<dbReference type="Proteomes" id="UP000193404">
    <property type="component" value="Chromosome"/>
</dbReference>
<dbReference type="STRING" id="282676.B6F84_05900"/>
<dbReference type="KEGG" id="aman:B6F84_05900"/>
<keyword evidence="2" id="KW-0472">Membrane</keyword>
<sequence>MKKCPICGTENQDDANSCSNCGYIFPSLEPFPSEQSNSASMPEGQPQSNGAPPEGSPTNVNNTSNKRKITLGILGIVIIALVAFGFLVLPSLLYHRPNNILGITEKYYGNEWYILNSDSGSEIIYSNNTARVSLLNGTSQIISYNSSGLAGTTLQITILNQKTTNYSIYILNVNFSNITVANEYFNYSTSSLKEEISSLNIPLNNMTFQQFSIFYITGGNITIDGTQYPIPGIAMAGYNNHFIEIESKGIILNQNFIKAIVSFLN</sequence>
<dbReference type="EMBL" id="CP020477">
    <property type="protein sequence ID" value="ARM75615.1"/>
    <property type="molecule type" value="Genomic_DNA"/>
</dbReference>
<protein>
    <recommendedName>
        <fullName evidence="3">Putative zinc-ribbon domain-containing protein</fullName>
    </recommendedName>
</protein>
<keyword evidence="2" id="KW-0812">Transmembrane</keyword>
<feature type="transmembrane region" description="Helical" evidence="2">
    <location>
        <begin position="71"/>
        <end position="94"/>
    </location>
</feature>
<evidence type="ECO:0000256" key="2">
    <source>
        <dbReference type="SAM" id="Phobius"/>
    </source>
</evidence>
<dbReference type="InterPro" id="IPR059113">
    <property type="entry name" value="Znf_ribbon"/>
</dbReference>
<feature type="domain" description="Putative zinc-ribbon" evidence="3">
    <location>
        <begin position="1"/>
        <end position="23"/>
    </location>
</feature>
<feature type="region of interest" description="Disordered" evidence="1">
    <location>
        <begin position="32"/>
        <end position="62"/>
    </location>
</feature>
<dbReference type="OrthoDB" id="77949at2157"/>
<proteinExistence type="predicted"/>
<keyword evidence="2" id="KW-1133">Transmembrane helix</keyword>
<dbReference type="GeneID" id="41590434"/>
<gene>
    <name evidence="4" type="ORF">B6F84_05900</name>
</gene>
<reference evidence="4 5" key="1">
    <citation type="submission" date="2017-03" db="EMBL/GenBank/DDBJ databases">
        <title>Sulfur activation and transportation mechanism of thermophilic Archaea Acidianus manzaensis YN-25.</title>
        <authorList>
            <person name="Ma Y."/>
            <person name="Yang Y."/>
            <person name="Xia J."/>
        </authorList>
    </citation>
    <scope>NUCLEOTIDE SEQUENCE [LARGE SCALE GENOMIC DNA]</scope>
    <source>
        <strain evidence="4 5">YN-25</strain>
    </source>
</reference>